<accession>A0ABP8Q2E7</accession>
<proteinExistence type="predicted"/>
<dbReference type="Proteomes" id="UP001501321">
    <property type="component" value="Unassembled WGS sequence"/>
</dbReference>
<protein>
    <submittedName>
        <fullName evidence="1">Uncharacterized protein</fullName>
    </submittedName>
</protein>
<dbReference type="EMBL" id="BAABFC010000007">
    <property type="protein sequence ID" value="GAA4496009.1"/>
    <property type="molecule type" value="Genomic_DNA"/>
</dbReference>
<evidence type="ECO:0000313" key="2">
    <source>
        <dbReference type="Proteomes" id="UP001501321"/>
    </source>
</evidence>
<name>A0ABP8Q2E7_9GAMM</name>
<organism evidence="1 2">
    <name type="scientific">Pseudaeromonas paramecii</name>
    <dbReference type="NCBI Taxonomy" id="2138166"/>
    <lineage>
        <taxon>Bacteria</taxon>
        <taxon>Pseudomonadati</taxon>
        <taxon>Pseudomonadota</taxon>
        <taxon>Gammaproteobacteria</taxon>
        <taxon>Aeromonadales</taxon>
        <taxon>Aeromonadaceae</taxon>
        <taxon>Pseudaeromonas</taxon>
    </lineage>
</organism>
<sequence>MESLHLLFQPSVVPVHMLDVICAHDSFPYPVVHDLMCYPLSLAEAGIDPSAIAAEYRIRGYQRL</sequence>
<comment type="caution">
    <text evidence="1">The sequence shown here is derived from an EMBL/GenBank/DDBJ whole genome shotgun (WGS) entry which is preliminary data.</text>
</comment>
<keyword evidence="2" id="KW-1185">Reference proteome</keyword>
<reference evidence="2" key="1">
    <citation type="journal article" date="2019" name="Int. J. Syst. Evol. Microbiol.">
        <title>The Global Catalogue of Microorganisms (GCM) 10K type strain sequencing project: providing services to taxonomists for standard genome sequencing and annotation.</title>
        <authorList>
            <consortium name="The Broad Institute Genomics Platform"/>
            <consortium name="The Broad Institute Genome Sequencing Center for Infectious Disease"/>
            <person name="Wu L."/>
            <person name="Ma J."/>
        </authorList>
    </citation>
    <scope>NUCLEOTIDE SEQUENCE [LARGE SCALE GENOMIC DNA]</scope>
    <source>
        <strain evidence="2">JCM 32226</strain>
    </source>
</reference>
<gene>
    <name evidence="1" type="ORF">GCM10023095_10260</name>
</gene>
<evidence type="ECO:0000313" key="1">
    <source>
        <dbReference type="EMBL" id="GAA4496009.1"/>
    </source>
</evidence>